<evidence type="ECO:0000256" key="1">
    <source>
        <dbReference type="SAM" id="MobiDB-lite"/>
    </source>
</evidence>
<feature type="compositionally biased region" description="Polar residues" evidence="1">
    <location>
        <begin position="124"/>
        <end position="137"/>
    </location>
</feature>
<dbReference type="SUPFAM" id="SSF82199">
    <property type="entry name" value="SET domain"/>
    <property type="match status" value="1"/>
</dbReference>
<organism evidence="3 4">
    <name type="scientific">Nyssa sinensis</name>
    <dbReference type="NCBI Taxonomy" id="561372"/>
    <lineage>
        <taxon>Eukaryota</taxon>
        <taxon>Viridiplantae</taxon>
        <taxon>Streptophyta</taxon>
        <taxon>Embryophyta</taxon>
        <taxon>Tracheophyta</taxon>
        <taxon>Spermatophyta</taxon>
        <taxon>Magnoliopsida</taxon>
        <taxon>eudicotyledons</taxon>
        <taxon>Gunneridae</taxon>
        <taxon>Pentapetalae</taxon>
        <taxon>asterids</taxon>
        <taxon>Cornales</taxon>
        <taxon>Nyssaceae</taxon>
        <taxon>Nyssa</taxon>
    </lineage>
</organism>
<dbReference type="OrthoDB" id="308383at2759"/>
<feature type="region of interest" description="Disordered" evidence="1">
    <location>
        <begin position="108"/>
        <end position="137"/>
    </location>
</feature>
<dbReference type="EMBL" id="CM018031">
    <property type="protein sequence ID" value="KAA8548874.1"/>
    <property type="molecule type" value="Genomic_DNA"/>
</dbReference>
<gene>
    <name evidence="3" type="ORF">F0562_000558</name>
</gene>
<feature type="domain" description="SET" evidence="2">
    <location>
        <begin position="626"/>
        <end position="760"/>
    </location>
</feature>
<proteinExistence type="predicted"/>
<dbReference type="PANTHER" id="PTHR46450">
    <property type="entry name" value="INACTIVE HISTONE-LYSINE N-METHYLTRANSFERASE SUVR1-RELATED"/>
    <property type="match status" value="1"/>
</dbReference>
<evidence type="ECO:0000259" key="2">
    <source>
        <dbReference type="PROSITE" id="PS50280"/>
    </source>
</evidence>
<dbReference type="Proteomes" id="UP000325577">
    <property type="component" value="Linkage Group LG0"/>
</dbReference>
<evidence type="ECO:0000313" key="4">
    <source>
        <dbReference type="Proteomes" id="UP000325577"/>
    </source>
</evidence>
<feature type="region of interest" description="Disordered" evidence="1">
    <location>
        <begin position="168"/>
        <end position="209"/>
    </location>
</feature>
<dbReference type="Pfam" id="PF10440">
    <property type="entry name" value="WIYLD"/>
    <property type="match status" value="1"/>
</dbReference>
<accession>A0A5J5C204</accession>
<dbReference type="Pfam" id="PF00856">
    <property type="entry name" value="SET"/>
    <property type="match status" value="1"/>
</dbReference>
<dbReference type="Gene3D" id="2.170.270.10">
    <property type="entry name" value="SET domain"/>
    <property type="match status" value="1"/>
</dbReference>
<dbReference type="InterPro" id="IPR043017">
    <property type="entry name" value="WIYLD_dom_sf"/>
</dbReference>
<dbReference type="InterPro" id="IPR001214">
    <property type="entry name" value="SET_dom"/>
</dbReference>
<dbReference type="SMART" id="SM00317">
    <property type="entry name" value="SET"/>
    <property type="match status" value="1"/>
</dbReference>
<dbReference type="InterPro" id="IPR018848">
    <property type="entry name" value="WIYLD_domain"/>
</dbReference>
<dbReference type="PANTHER" id="PTHR46450:SF24">
    <property type="entry name" value="HISTONE-LYSINE N-METHYLTRANSFERASE SUVR4"/>
    <property type="match status" value="1"/>
</dbReference>
<feature type="compositionally biased region" description="Polar residues" evidence="1">
    <location>
        <begin position="189"/>
        <end position="205"/>
    </location>
</feature>
<dbReference type="CDD" id="cd10538">
    <property type="entry name" value="SET_SETDB-like"/>
    <property type="match status" value="1"/>
</dbReference>
<dbReference type="InterPro" id="IPR025776">
    <property type="entry name" value="SUVR4/1/2"/>
</dbReference>
<name>A0A5J5C204_9ASTE</name>
<dbReference type="Gene3D" id="1.10.8.850">
    <property type="entry name" value="Histone-lysine N methyltransferase , C-terminal domain-like"/>
    <property type="match status" value="1"/>
</dbReference>
<dbReference type="AlphaFoldDB" id="A0A5J5C204"/>
<evidence type="ECO:0000313" key="3">
    <source>
        <dbReference type="EMBL" id="KAA8548874.1"/>
    </source>
</evidence>
<reference evidence="3 4" key="1">
    <citation type="submission" date="2019-09" db="EMBL/GenBank/DDBJ databases">
        <title>A chromosome-level genome assembly of the Chinese tupelo Nyssa sinensis.</title>
        <authorList>
            <person name="Yang X."/>
            <person name="Kang M."/>
            <person name="Yang Y."/>
            <person name="Xiong H."/>
            <person name="Wang M."/>
            <person name="Zhang Z."/>
            <person name="Wang Z."/>
            <person name="Wu H."/>
            <person name="Ma T."/>
            <person name="Liu J."/>
            <person name="Xi Z."/>
        </authorList>
    </citation>
    <scope>NUCLEOTIDE SEQUENCE [LARGE SCALE GENOMIC DNA]</scope>
    <source>
        <strain evidence="3">J267</strain>
        <tissue evidence="3">Leaf</tissue>
    </source>
</reference>
<dbReference type="PROSITE" id="PS51580">
    <property type="entry name" value="SAM_MT43_3"/>
    <property type="match status" value="1"/>
</dbReference>
<sequence length="799" mass="90569">MLRLEYLILVRKEVGYFPVLVSHEERFRGKNMQVAKACKAMNDIGIPKETVKPVLKDLLDLYDKNWKLIEDENYRVLIDAIFDHEDPKRKERKTQEFLLQDEAKECEPPLKRSRMRSQTDHFSDSSGVSIPGSGTSPLRMQYQDAQVSQTCYKQKVAEFTHLCCEDNQTEPKTVSPPEHCRGTVKKPSSPKSRSLQGQTKPSQLFSDDLSKKKNLFSDDMRAECYSLSPETCLKDNGNDPVPLQVFQRGRRLNYETSKCIVSYKEPKVMHCGDLASKENVFDKYHNDDIGIRSEPFDDDLPQFEVPLAIIPPASPTLLCEDGPSNGNCSNFKGNGLELLEFKHLNMEDKGDRDSSQFDIASSSKGEVKISLICNYSQRSDFHVPSLDAILKRVEERYLKLYRISEPGFSLVKLMKDLCEFFLEEGTNSTDDGRARSINVTPSLDVSKQSNALDLLAVRADHQGNFYIPPSISNGSVKFQNLIETSYGGRDKNTKALEGLGSSNSSSMVVVQKHRSSIDPRKPPQYVDDITRAIPCACASETGGEFAYTPGGLVEEKFLENFISISCDPQQHHLFYCKDCPLERSKDKRSSGPCKGHSVRKFIKECWYKCGCSKKCGNRVVQRGITVNLQVFMTPEGKGWGLRTLEDLPKGAFVCEYVGEIVTNMELFERNMRISGNEKHTYPVLLDADWGSEGVLKDEKALCLDATFYGNVARFINHRCFDANLVEIPVEVETPDHHYYHLAYFTRRKVDAFEELTWDYGIDFNDSSHPVKAFQCRCGSKFCRDGKCPMRSRSGSQIFS</sequence>
<dbReference type="InterPro" id="IPR046341">
    <property type="entry name" value="SET_dom_sf"/>
</dbReference>
<keyword evidence="4" id="KW-1185">Reference proteome</keyword>
<dbReference type="PROSITE" id="PS50280">
    <property type="entry name" value="SET"/>
    <property type="match status" value="1"/>
</dbReference>
<protein>
    <recommendedName>
        <fullName evidence="2">SET domain-containing protein</fullName>
    </recommendedName>
</protein>